<dbReference type="Pfam" id="PF00306">
    <property type="entry name" value="ATP-synt_ab_C"/>
    <property type="match status" value="1"/>
</dbReference>
<dbReference type="SUPFAM" id="SSF47917">
    <property type="entry name" value="C-terminal domain of alpha and beta subunits of F1 ATP synthase"/>
    <property type="match status" value="1"/>
</dbReference>
<dbReference type="InterPro" id="IPR036121">
    <property type="entry name" value="ATPase_F1/V1/A1_a/bsu_N_sf"/>
</dbReference>
<evidence type="ECO:0000256" key="1">
    <source>
        <dbReference type="ARBA" id="ARBA00004370"/>
    </source>
</evidence>
<evidence type="ECO:0000256" key="9">
    <source>
        <dbReference type="ARBA" id="ARBA00023136"/>
    </source>
</evidence>
<name>A0A512PFJ8_9CELL</name>
<evidence type="ECO:0000256" key="5">
    <source>
        <dbReference type="ARBA" id="ARBA00022781"/>
    </source>
</evidence>
<dbReference type="Proteomes" id="UP000321798">
    <property type="component" value="Unassembled WGS sequence"/>
</dbReference>
<dbReference type="GO" id="GO:0045259">
    <property type="term" value="C:proton-transporting ATP synthase complex"/>
    <property type="evidence" value="ECO:0007669"/>
    <property type="project" value="UniProtKB-KW"/>
</dbReference>
<evidence type="ECO:0000256" key="6">
    <source>
        <dbReference type="ARBA" id="ARBA00022840"/>
    </source>
</evidence>
<dbReference type="EMBL" id="BKAL01000010">
    <property type="protein sequence ID" value="GEP69979.1"/>
    <property type="molecule type" value="Genomic_DNA"/>
</dbReference>
<keyword evidence="9" id="KW-0472">Membrane</keyword>
<comment type="subunit">
    <text evidence="12">F-type ATPases have 2 components, CF(1) - the catalytic core - and CF(0) - the membrane proton channel. CF(1) has five subunits: alpha(3), beta(3), gamma(1), delta(1), epsilon(1). CF(0) has four main subunits: a(1), b(1), b'(1) and c(9-12).</text>
</comment>
<dbReference type="Gene3D" id="1.20.150.20">
    <property type="entry name" value="ATP synthase alpha/beta chain, C-terminal domain"/>
    <property type="match status" value="1"/>
</dbReference>
<dbReference type="InterPro" id="IPR023366">
    <property type="entry name" value="ATP_synth_asu-like_sf"/>
</dbReference>
<dbReference type="SUPFAM" id="SSF52540">
    <property type="entry name" value="P-loop containing nucleoside triphosphate hydrolases"/>
    <property type="match status" value="1"/>
</dbReference>
<dbReference type="FunFam" id="3.40.50.300:FF:002432">
    <property type="entry name" value="ATP synthase subunit alpha, mitochondrial"/>
    <property type="match status" value="1"/>
</dbReference>
<protein>
    <submittedName>
        <fullName evidence="15">ATP synthase subunit alpha 1</fullName>
    </submittedName>
</protein>
<dbReference type="InterPro" id="IPR000194">
    <property type="entry name" value="ATPase_F1/V1/A1_a/bsu_nucl-bd"/>
</dbReference>
<evidence type="ECO:0000256" key="11">
    <source>
        <dbReference type="ARBA" id="ARBA00023310"/>
    </source>
</evidence>
<feature type="domain" description="ATPase F1/V1/A1 complex alpha/beta subunit nucleotide-binding" evidence="13">
    <location>
        <begin position="127"/>
        <end position="342"/>
    </location>
</feature>
<organism evidence="15 16">
    <name type="scientific">Cellulomonas soli</name>
    <dbReference type="NCBI Taxonomy" id="931535"/>
    <lineage>
        <taxon>Bacteria</taxon>
        <taxon>Bacillati</taxon>
        <taxon>Actinomycetota</taxon>
        <taxon>Actinomycetes</taxon>
        <taxon>Micrococcales</taxon>
        <taxon>Cellulomonadaceae</taxon>
        <taxon>Cellulomonas</taxon>
    </lineage>
</organism>
<dbReference type="InterPro" id="IPR005294">
    <property type="entry name" value="ATP_synth_F1_asu"/>
</dbReference>
<dbReference type="SUPFAM" id="SSF50615">
    <property type="entry name" value="N-terminal domain of alpha and beta subunits of F1 ATP synthase"/>
    <property type="match status" value="1"/>
</dbReference>
<comment type="similarity">
    <text evidence="2">Belongs to the ATPase alpha/beta chains family.</text>
</comment>
<proteinExistence type="inferred from homology"/>
<evidence type="ECO:0000256" key="8">
    <source>
        <dbReference type="ARBA" id="ARBA00023065"/>
    </source>
</evidence>
<evidence type="ECO:0000256" key="10">
    <source>
        <dbReference type="ARBA" id="ARBA00023196"/>
    </source>
</evidence>
<keyword evidence="3" id="KW-0813">Transport</keyword>
<evidence type="ECO:0000313" key="16">
    <source>
        <dbReference type="Proteomes" id="UP000321798"/>
    </source>
</evidence>
<dbReference type="AlphaFoldDB" id="A0A512PFJ8"/>
<evidence type="ECO:0000256" key="12">
    <source>
        <dbReference type="ARBA" id="ARBA00026013"/>
    </source>
</evidence>
<accession>A0A512PFJ8</accession>
<evidence type="ECO:0000259" key="13">
    <source>
        <dbReference type="Pfam" id="PF00006"/>
    </source>
</evidence>
<keyword evidence="5" id="KW-0375">Hydrogen ion transport</keyword>
<dbReference type="Gene3D" id="2.40.30.20">
    <property type="match status" value="1"/>
</dbReference>
<dbReference type="PANTHER" id="PTHR48082:SF2">
    <property type="entry name" value="ATP SYNTHASE SUBUNIT ALPHA, MITOCHONDRIAL"/>
    <property type="match status" value="1"/>
</dbReference>
<dbReference type="InterPro" id="IPR038376">
    <property type="entry name" value="ATP_synth_asu_C_sf"/>
</dbReference>
<comment type="subcellular location">
    <subcellularLocation>
        <location evidence="1">Membrane</location>
    </subcellularLocation>
</comment>
<dbReference type="InterPro" id="IPR000793">
    <property type="entry name" value="ATP_synth_asu_C"/>
</dbReference>
<dbReference type="GO" id="GO:0043531">
    <property type="term" value="F:ADP binding"/>
    <property type="evidence" value="ECO:0007669"/>
    <property type="project" value="TreeGrafter"/>
</dbReference>
<gene>
    <name evidence="15" type="primary">atpA1</name>
    <name evidence="15" type="ORF">CSO01_26940</name>
</gene>
<evidence type="ECO:0000256" key="3">
    <source>
        <dbReference type="ARBA" id="ARBA00022448"/>
    </source>
</evidence>
<dbReference type="PANTHER" id="PTHR48082">
    <property type="entry name" value="ATP SYNTHASE SUBUNIT ALPHA, MITOCHONDRIAL"/>
    <property type="match status" value="1"/>
</dbReference>
<keyword evidence="6" id="KW-0067">ATP-binding</keyword>
<evidence type="ECO:0000259" key="14">
    <source>
        <dbReference type="Pfam" id="PF00306"/>
    </source>
</evidence>
<evidence type="ECO:0000313" key="15">
    <source>
        <dbReference type="EMBL" id="GEP69979.1"/>
    </source>
</evidence>
<feature type="domain" description="ATP synthase alpha subunit C-terminal" evidence="14">
    <location>
        <begin position="349"/>
        <end position="474"/>
    </location>
</feature>
<reference evidence="15 16" key="1">
    <citation type="submission" date="2019-07" db="EMBL/GenBank/DDBJ databases">
        <title>Whole genome shotgun sequence of Cellulomonas soli NBRC 109434.</title>
        <authorList>
            <person name="Hosoyama A."/>
            <person name="Uohara A."/>
            <person name="Ohji S."/>
            <person name="Ichikawa N."/>
        </authorList>
    </citation>
    <scope>NUCLEOTIDE SEQUENCE [LARGE SCALE GENOMIC DNA]</scope>
    <source>
        <strain evidence="15 16">NBRC 109434</strain>
    </source>
</reference>
<sequence>MYGELGAVTEVADGVVFCSGLLRARLNEVVLIDGTHRGVVVLLTEDFVGIGVLSRGRDAVKEGSTVELTGELFTATVSGDIAGRVLDCSGAPVDGGRRLSGTVGRAAFAEPPALSAIARVDRPLETGIVAIDAVTPIGKGQRQQILGDRATGKTQLVMDIIVNQRGKRVRCLYVALGSRISEVSVLCDQLRVRGAMEYTTVVLAPADASLTEIYLAPYYAAALAEQLRDAGEDVLLVFDDLTAHADAYRSIALLLRRTPGREAYPGDVFYLHGSLLERGAQMTEERGGGSITMLALVDTLSGDLTGYIASNVMSITDGQIALSTTLANEGQMPPIDLGPSVSRIGRDAQYPVVARLTGGLRRVLAAYEDLKPMLMYDNALSEAQRGQVAAARAIRAVLAQRAWQPVRLGELVVLLWALQEGVLAALPVWDMAVMRDLLVKVANESEDYPDFEDSIRQIDRLAEPHLEFLRAVVEAARARLG</sequence>
<keyword evidence="8" id="KW-0406">Ion transport</keyword>
<comment type="caution">
    <text evidence="15">The sequence shown here is derived from an EMBL/GenBank/DDBJ whole genome shotgun (WGS) entry which is preliminary data.</text>
</comment>
<keyword evidence="7" id="KW-1278">Translocase</keyword>
<dbReference type="Pfam" id="PF00006">
    <property type="entry name" value="ATP-synt_ab"/>
    <property type="match status" value="1"/>
</dbReference>
<dbReference type="GO" id="GO:0005524">
    <property type="term" value="F:ATP binding"/>
    <property type="evidence" value="ECO:0007669"/>
    <property type="project" value="UniProtKB-KW"/>
</dbReference>
<keyword evidence="16" id="KW-1185">Reference proteome</keyword>
<keyword evidence="11" id="KW-0066">ATP synthesis</keyword>
<evidence type="ECO:0000256" key="7">
    <source>
        <dbReference type="ARBA" id="ARBA00022967"/>
    </source>
</evidence>
<dbReference type="InterPro" id="IPR027417">
    <property type="entry name" value="P-loop_NTPase"/>
</dbReference>
<dbReference type="GO" id="GO:0046933">
    <property type="term" value="F:proton-transporting ATP synthase activity, rotational mechanism"/>
    <property type="evidence" value="ECO:0007669"/>
    <property type="project" value="InterPro"/>
</dbReference>
<keyword evidence="10" id="KW-0139">CF(1)</keyword>
<keyword evidence="4" id="KW-0547">Nucleotide-binding</keyword>
<evidence type="ECO:0000256" key="4">
    <source>
        <dbReference type="ARBA" id="ARBA00022741"/>
    </source>
</evidence>
<dbReference type="Gene3D" id="3.40.50.300">
    <property type="entry name" value="P-loop containing nucleotide triphosphate hydrolases"/>
    <property type="match status" value="1"/>
</dbReference>
<evidence type="ECO:0000256" key="2">
    <source>
        <dbReference type="ARBA" id="ARBA00008936"/>
    </source>
</evidence>